<dbReference type="AlphaFoldDB" id="A0A3Q9RR14"/>
<accession>A0A3Q9RR14</accession>
<dbReference type="PANTHER" id="PTHR43355:SF2">
    <property type="entry name" value="FLAVIN REDUCTASE (NADPH)"/>
    <property type="match status" value="1"/>
</dbReference>
<dbReference type="CDD" id="cd05244">
    <property type="entry name" value="BVR-B_like_SDR_a"/>
    <property type="match status" value="1"/>
</dbReference>
<gene>
    <name evidence="1" type="ORF">BAOM_4074</name>
</gene>
<dbReference type="InterPro" id="IPR016040">
    <property type="entry name" value="NAD(P)-bd_dom"/>
</dbReference>
<dbReference type="InterPro" id="IPR036291">
    <property type="entry name" value="NAD(P)-bd_dom_sf"/>
</dbReference>
<dbReference type="Gene3D" id="3.40.50.720">
    <property type="entry name" value="NAD(P)-binding Rossmann-like Domain"/>
    <property type="match status" value="1"/>
</dbReference>
<dbReference type="GO" id="GO:0016646">
    <property type="term" value="F:oxidoreductase activity, acting on the CH-NH group of donors, NAD or NADP as acceptor"/>
    <property type="evidence" value="ECO:0007669"/>
    <property type="project" value="TreeGrafter"/>
</dbReference>
<dbReference type="OrthoDB" id="9790734at2"/>
<dbReference type="InterPro" id="IPR051606">
    <property type="entry name" value="Polyketide_Oxido-like"/>
</dbReference>
<organism evidence="1 2">
    <name type="scientific">Peribacillus asahii</name>
    <dbReference type="NCBI Taxonomy" id="228899"/>
    <lineage>
        <taxon>Bacteria</taxon>
        <taxon>Bacillati</taxon>
        <taxon>Bacillota</taxon>
        <taxon>Bacilli</taxon>
        <taxon>Bacillales</taxon>
        <taxon>Bacillaceae</taxon>
        <taxon>Peribacillus</taxon>
    </lineage>
</organism>
<dbReference type="KEGG" id="pasa:BAOM_4074"/>
<dbReference type="RefSeq" id="WP_127761609.1">
    <property type="nucleotide sequence ID" value="NZ_CP026095.1"/>
</dbReference>
<sequence length="212" mass="24068">MDNPYKIAIIGGTGKVGRYIASEALKNGYQVRMLVRNPKKLKCSDDNIEVVTGDVENIDTIVQLLEGCKVVINCFGQPMRDTPMYSRVTRDILKVMKEKGIRRYIGVTGASLNIIGDKKSPLNKIGAKMFEVFFSKMMKDKKEELDILLENKYLDWTLIRLPFVKEGVEIRVVKESLTDMPGTMISNKEIASFIISQIDNKEYIHKTPFIAI</sequence>
<dbReference type="PANTHER" id="PTHR43355">
    <property type="entry name" value="FLAVIN REDUCTASE (NADPH)"/>
    <property type="match status" value="1"/>
</dbReference>
<dbReference type="SUPFAM" id="SSF51735">
    <property type="entry name" value="NAD(P)-binding Rossmann-fold domains"/>
    <property type="match status" value="1"/>
</dbReference>
<dbReference type="Proteomes" id="UP000283095">
    <property type="component" value="Chromosome"/>
</dbReference>
<name>A0A3Q9RR14_9BACI</name>
<evidence type="ECO:0000313" key="1">
    <source>
        <dbReference type="EMBL" id="AZV44681.1"/>
    </source>
</evidence>
<dbReference type="EMBL" id="CP026095">
    <property type="protein sequence ID" value="AZV44681.1"/>
    <property type="molecule type" value="Genomic_DNA"/>
</dbReference>
<evidence type="ECO:0000313" key="2">
    <source>
        <dbReference type="Proteomes" id="UP000283095"/>
    </source>
</evidence>
<reference evidence="1 2" key="1">
    <citation type="submission" date="2018-01" db="EMBL/GenBank/DDBJ databases">
        <title>Bacillus asahii Genome sequencing and assembly.</title>
        <authorList>
            <person name="Jiang H."/>
            <person name="Feng Y."/>
            <person name="Zhao F."/>
            <person name="Lin X."/>
        </authorList>
    </citation>
    <scope>NUCLEOTIDE SEQUENCE [LARGE SCALE GENOMIC DNA]</scope>
    <source>
        <strain evidence="1 2">OM18</strain>
    </source>
</reference>
<dbReference type="Pfam" id="PF13460">
    <property type="entry name" value="NAD_binding_10"/>
    <property type="match status" value="1"/>
</dbReference>
<protein>
    <submittedName>
        <fullName evidence="1">NADH-flavin reductase</fullName>
    </submittedName>
</protein>
<proteinExistence type="predicted"/>